<protein>
    <submittedName>
        <fullName evidence="9">VTT domain-containing protein</fullName>
    </submittedName>
</protein>
<dbReference type="InterPro" id="IPR032816">
    <property type="entry name" value="VTT_dom"/>
</dbReference>
<feature type="transmembrane region" description="Helical" evidence="7">
    <location>
        <begin position="54"/>
        <end position="74"/>
    </location>
</feature>
<feature type="transmembrane region" description="Helical" evidence="7">
    <location>
        <begin position="176"/>
        <end position="194"/>
    </location>
</feature>
<organism evidence="9 10">
    <name type="scientific">Pseudokineococcus basanitobsidens</name>
    <dbReference type="NCBI Taxonomy" id="1926649"/>
    <lineage>
        <taxon>Bacteria</taxon>
        <taxon>Bacillati</taxon>
        <taxon>Actinomycetota</taxon>
        <taxon>Actinomycetes</taxon>
        <taxon>Kineosporiales</taxon>
        <taxon>Kineosporiaceae</taxon>
        <taxon>Pseudokineococcus</taxon>
    </lineage>
</organism>
<evidence type="ECO:0000256" key="2">
    <source>
        <dbReference type="ARBA" id="ARBA00010792"/>
    </source>
</evidence>
<keyword evidence="4 7" id="KW-0812">Transmembrane</keyword>
<evidence type="ECO:0000256" key="7">
    <source>
        <dbReference type="RuleBase" id="RU367016"/>
    </source>
</evidence>
<evidence type="ECO:0000256" key="5">
    <source>
        <dbReference type="ARBA" id="ARBA00022989"/>
    </source>
</evidence>
<evidence type="ECO:0000313" key="9">
    <source>
        <dbReference type="EMBL" id="MEJ5945153.1"/>
    </source>
</evidence>
<keyword evidence="10" id="KW-1185">Reference proteome</keyword>
<reference evidence="9 10" key="1">
    <citation type="journal article" date="2017" name="Int. J. Syst. Evol. Microbiol.">
        <title>Pseudokineococcus basanitobsidens sp. nov., isolated from volcanic rock.</title>
        <authorList>
            <person name="Lee D.W."/>
            <person name="Park M.Y."/>
            <person name="Kim J.J."/>
            <person name="Kim B.S."/>
        </authorList>
    </citation>
    <scope>NUCLEOTIDE SEQUENCE [LARGE SCALE GENOMIC DNA]</scope>
    <source>
        <strain evidence="9 10">DSM 103726</strain>
    </source>
</reference>
<feature type="domain" description="VTT" evidence="8">
    <location>
        <begin position="34"/>
        <end position="164"/>
    </location>
</feature>
<name>A0ABU8RJH7_9ACTN</name>
<gene>
    <name evidence="9" type="ORF">WDZ17_07555</name>
</gene>
<evidence type="ECO:0000256" key="1">
    <source>
        <dbReference type="ARBA" id="ARBA00004651"/>
    </source>
</evidence>
<keyword evidence="3 7" id="KW-1003">Cell membrane</keyword>
<evidence type="ECO:0000313" key="10">
    <source>
        <dbReference type="Proteomes" id="UP001387100"/>
    </source>
</evidence>
<dbReference type="EMBL" id="JBBIAA010000005">
    <property type="protein sequence ID" value="MEJ5945153.1"/>
    <property type="molecule type" value="Genomic_DNA"/>
</dbReference>
<evidence type="ECO:0000256" key="4">
    <source>
        <dbReference type="ARBA" id="ARBA00022692"/>
    </source>
</evidence>
<comment type="caution">
    <text evidence="9">The sequence shown here is derived from an EMBL/GenBank/DDBJ whole genome shotgun (WGS) entry which is preliminary data.</text>
</comment>
<dbReference type="RefSeq" id="WP_339574535.1">
    <property type="nucleotide sequence ID" value="NZ_JBBIAA010000005.1"/>
</dbReference>
<proteinExistence type="inferred from homology"/>
<keyword evidence="5 7" id="KW-1133">Transmembrane helix</keyword>
<dbReference type="Pfam" id="PF09335">
    <property type="entry name" value="VTT_dom"/>
    <property type="match status" value="1"/>
</dbReference>
<feature type="transmembrane region" description="Helical" evidence="7">
    <location>
        <begin position="143"/>
        <end position="164"/>
    </location>
</feature>
<comment type="similarity">
    <text evidence="2 7">Belongs to the DedA family.</text>
</comment>
<feature type="transmembrane region" description="Helical" evidence="7">
    <location>
        <begin position="12"/>
        <end position="34"/>
    </location>
</feature>
<dbReference type="InterPro" id="IPR032818">
    <property type="entry name" value="DedA-like"/>
</dbReference>
<keyword evidence="6 7" id="KW-0472">Membrane</keyword>
<comment type="subcellular location">
    <subcellularLocation>
        <location evidence="1 7">Cell membrane</location>
        <topology evidence="1 7">Multi-pass membrane protein</topology>
    </subcellularLocation>
</comment>
<dbReference type="PANTHER" id="PTHR30353:SF0">
    <property type="entry name" value="TRANSMEMBRANE PROTEIN"/>
    <property type="match status" value="1"/>
</dbReference>
<evidence type="ECO:0000256" key="6">
    <source>
        <dbReference type="ARBA" id="ARBA00023136"/>
    </source>
</evidence>
<evidence type="ECO:0000259" key="8">
    <source>
        <dbReference type="Pfam" id="PF09335"/>
    </source>
</evidence>
<dbReference type="Proteomes" id="UP001387100">
    <property type="component" value="Unassembled WGS sequence"/>
</dbReference>
<sequence>MSLLDPDHLLASLGPLGILLVLFAETGLLVGVVLPGDTLLLTAGLLAASPATSATHLDLAAVLAAAAVGALAGAQTGYQLGRVAGPRLLDGARRPRLRRGAERAAAVLERYGPGRAVVLARFVPVVRTVLNPLAGAMHVRPRVFVPAQVAGGLVWSLGLPLAGYLLGSRVPGLETYLLPVVGVVVVLTLVPLLVEAVRSRRAA</sequence>
<accession>A0ABU8RJH7</accession>
<dbReference type="PANTHER" id="PTHR30353">
    <property type="entry name" value="INNER MEMBRANE PROTEIN DEDA-RELATED"/>
    <property type="match status" value="1"/>
</dbReference>
<evidence type="ECO:0000256" key="3">
    <source>
        <dbReference type="ARBA" id="ARBA00022475"/>
    </source>
</evidence>